<accession>A0A0W0TNS5</accession>
<dbReference type="STRING" id="45065.Lgee_1851"/>
<dbReference type="RefSeq" id="WP_028385808.1">
    <property type="nucleotide sequence ID" value="NZ_CAAAHN010000002.1"/>
</dbReference>
<proteinExistence type="predicted"/>
<keyword evidence="2" id="KW-1185">Reference proteome</keyword>
<sequence length="517" mass="59517">MQFLRTTNGSIYAAVLLMIVLAFFLQQHFLVNWDVSWDLLAASRLLAGGSYTRDFFDLNPPLIFYILIPPAWLGEYFHHPALLLRLYVFGLSLCSLFLCQRLIRSTRSLQSPPLTFFLTLMLAFVLFLLPGTLIGQREQLLVIFTLPYYFLVNLRLQEERPSVYLAAGIGLFSALGFALKPHFLAAFLLVEAYEVVRQRSLRAVMRLEVFVIMAFCSVYVLFIAFRHPDYLYKVIPMSAAFYYAGFGMRWYQMFLLDCIPYALLMLVWFLFSDRKAPTRALQAIFACALTGNLLVYFSQMTNWSYHALPAFSCALILGVLLVEQWWNQRSSQGVFPVAALLALLAITPLMYMLEDNFRGRAFKESQKDLLAFMQSLKKRESVYCMTASPRFAFPSVAMSEAHYASRLLHLYWVPGAVNKLRDKGGLSLREQHIEQAFISMVTEDISSGKPDYILIDTWRHHTGFMSGTFDYLAYFQKDTTFAALFKSYVQTGILEDTRMKSYQYTVFKRRDKAAFSA</sequence>
<dbReference type="AlphaFoldDB" id="A0A0W0TNS5"/>
<dbReference type="EMBL" id="LNYC01000072">
    <property type="protein sequence ID" value="KTC97190.1"/>
    <property type="molecule type" value="Genomic_DNA"/>
</dbReference>
<name>A0A0W0TNS5_9GAMM</name>
<comment type="caution">
    <text evidence="1">The sequence shown here is derived from an EMBL/GenBank/DDBJ whole genome shotgun (WGS) entry which is preliminary data.</text>
</comment>
<evidence type="ECO:0000313" key="1">
    <source>
        <dbReference type="EMBL" id="KTC97190.1"/>
    </source>
</evidence>
<evidence type="ECO:0000313" key="2">
    <source>
        <dbReference type="Proteomes" id="UP000054785"/>
    </source>
</evidence>
<gene>
    <name evidence="1" type="ORF">Lgee_1851</name>
</gene>
<dbReference type="PATRIC" id="fig|45065.4.peg.2008"/>
<dbReference type="OrthoDB" id="5632134at2"/>
<protein>
    <submittedName>
        <fullName evidence="1">Uncharacterized protein</fullName>
    </submittedName>
</protein>
<reference evidence="1 2" key="1">
    <citation type="submission" date="2015-11" db="EMBL/GenBank/DDBJ databases">
        <title>Genomic analysis of 38 Legionella species identifies large and diverse effector repertoires.</title>
        <authorList>
            <person name="Burstein D."/>
            <person name="Amaro F."/>
            <person name="Zusman T."/>
            <person name="Lifshitz Z."/>
            <person name="Cohen O."/>
            <person name="Gilbert J.A."/>
            <person name="Pupko T."/>
            <person name="Shuman H.A."/>
            <person name="Segal G."/>
        </authorList>
    </citation>
    <scope>NUCLEOTIDE SEQUENCE [LARGE SCALE GENOMIC DNA]</scope>
    <source>
        <strain evidence="1 2">ATCC 49504</strain>
    </source>
</reference>
<dbReference type="Proteomes" id="UP000054785">
    <property type="component" value="Unassembled WGS sequence"/>
</dbReference>
<organism evidence="1 2">
    <name type="scientific">Legionella geestiana</name>
    <dbReference type="NCBI Taxonomy" id="45065"/>
    <lineage>
        <taxon>Bacteria</taxon>
        <taxon>Pseudomonadati</taxon>
        <taxon>Pseudomonadota</taxon>
        <taxon>Gammaproteobacteria</taxon>
        <taxon>Legionellales</taxon>
        <taxon>Legionellaceae</taxon>
        <taxon>Legionella</taxon>
    </lineage>
</organism>